<evidence type="ECO:0000259" key="1">
    <source>
        <dbReference type="Pfam" id="PF17886"/>
    </source>
</evidence>
<dbReference type="Gene3D" id="2.60.40.790">
    <property type="match status" value="1"/>
</dbReference>
<reference evidence="2" key="1">
    <citation type="submission" date="2020-05" db="EMBL/GenBank/DDBJ databases">
        <authorList>
            <person name="Chiriac C."/>
            <person name="Salcher M."/>
            <person name="Ghai R."/>
            <person name="Kavagutti S V."/>
        </authorList>
    </citation>
    <scope>NUCLEOTIDE SEQUENCE</scope>
</reference>
<gene>
    <name evidence="2" type="ORF">UFOPK3402_00048</name>
</gene>
<accession>A0A6J7CLF8</accession>
<dbReference type="AlphaFoldDB" id="A0A6J7CLF8"/>
<protein>
    <submittedName>
        <fullName evidence="2">Unannotated protein</fullName>
    </submittedName>
</protein>
<feature type="domain" description="ArsA HSP20-like" evidence="1">
    <location>
        <begin position="247"/>
        <end position="309"/>
    </location>
</feature>
<proteinExistence type="predicted"/>
<dbReference type="InterPro" id="IPR040612">
    <property type="entry name" value="ArsA_HSP20-like"/>
</dbReference>
<name>A0A6J7CLF8_9ZZZZ</name>
<organism evidence="2">
    <name type="scientific">freshwater metagenome</name>
    <dbReference type="NCBI Taxonomy" id="449393"/>
    <lineage>
        <taxon>unclassified sequences</taxon>
        <taxon>metagenomes</taxon>
        <taxon>ecological metagenomes</taxon>
    </lineage>
</organism>
<dbReference type="EMBL" id="CAFBLS010000003">
    <property type="protein sequence ID" value="CAB4857764.1"/>
    <property type="molecule type" value="Genomic_DNA"/>
</dbReference>
<evidence type="ECO:0000313" key="2">
    <source>
        <dbReference type="EMBL" id="CAB4857764.1"/>
    </source>
</evidence>
<dbReference type="Pfam" id="PF17886">
    <property type="entry name" value="ArsA_HSP20"/>
    <property type="match status" value="1"/>
</dbReference>
<sequence>MARSLEHGLRAASGEVAWIDRVPLGTDWGALLVRAVPGLGSRRADAALLGLGDAGGVIIEMLAVLDAVDSGSDVVWDAGDVDRLLRGWAFIEFLTCFLPDMVNESLVGPGQASAGEEFDVTLAARVCEIGALLASRATRTCLVVAPNHGVESFVTDCEARVSLLGGAWDSVVVNQVPAVDGGWPEPWAGRRRDRLATLTAWRGGVAQVPMLVEEPGDSAAYEAISERLALVSPCSRPDDVVVQAHDDGRYSLRVHLPMVPPTGLRAGVLGTTLVIDAMGLRRYVPLAPVLQRCEVSGAGMRGDTLVVRFERTPALWPEAS</sequence>
<dbReference type="InterPro" id="IPR008978">
    <property type="entry name" value="HSP20-like_chaperone"/>
</dbReference>